<dbReference type="InterPro" id="IPR017969">
    <property type="entry name" value="Heavy-metal-associated_CS"/>
</dbReference>
<comment type="caution">
    <text evidence="3">The sequence shown here is derived from an EMBL/GenBank/DDBJ whole genome shotgun (WGS) entry which is preliminary data.</text>
</comment>
<sequence>MYELTVEGMSCGHCVGRVTKTVQELDEGAKVEIDLGTKKVRIESRAGLEQIAAAIDEAGYPVTARSVA</sequence>
<dbReference type="CDD" id="cd00371">
    <property type="entry name" value="HMA"/>
    <property type="match status" value="1"/>
</dbReference>
<dbReference type="Proteomes" id="UP001596050">
    <property type="component" value="Unassembled WGS sequence"/>
</dbReference>
<proteinExistence type="predicted"/>
<dbReference type="PROSITE" id="PS01047">
    <property type="entry name" value="HMA_1"/>
    <property type="match status" value="1"/>
</dbReference>
<dbReference type="Gene3D" id="3.30.70.100">
    <property type="match status" value="1"/>
</dbReference>
<reference evidence="4" key="1">
    <citation type="journal article" date="2019" name="Int. J. Syst. Evol. Microbiol.">
        <title>The Global Catalogue of Microorganisms (GCM) 10K type strain sequencing project: providing services to taxonomists for standard genome sequencing and annotation.</title>
        <authorList>
            <consortium name="The Broad Institute Genomics Platform"/>
            <consortium name="The Broad Institute Genome Sequencing Center for Infectious Disease"/>
            <person name="Wu L."/>
            <person name="Ma J."/>
        </authorList>
    </citation>
    <scope>NUCLEOTIDE SEQUENCE [LARGE SCALE GENOMIC DNA]</scope>
    <source>
        <strain evidence="4">KACC 12649</strain>
    </source>
</reference>
<dbReference type="Pfam" id="PF00403">
    <property type="entry name" value="HMA"/>
    <property type="match status" value="1"/>
</dbReference>
<evidence type="ECO:0000259" key="2">
    <source>
        <dbReference type="PROSITE" id="PS50846"/>
    </source>
</evidence>
<dbReference type="RefSeq" id="WP_379780151.1">
    <property type="nucleotide sequence ID" value="NZ_JBHSMU010000004.1"/>
</dbReference>
<evidence type="ECO:0000313" key="3">
    <source>
        <dbReference type="EMBL" id="MFC5458873.1"/>
    </source>
</evidence>
<evidence type="ECO:0000256" key="1">
    <source>
        <dbReference type="ARBA" id="ARBA00022723"/>
    </source>
</evidence>
<gene>
    <name evidence="3" type="ORF">ACFPN5_03500</name>
</gene>
<feature type="domain" description="HMA" evidence="2">
    <location>
        <begin position="1"/>
        <end position="63"/>
    </location>
</feature>
<dbReference type="PROSITE" id="PS50846">
    <property type="entry name" value="HMA_2"/>
    <property type="match status" value="1"/>
</dbReference>
<dbReference type="SUPFAM" id="SSF55008">
    <property type="entry name" value="HMA, heavy metal-associated domain"/>
    <property type="match status" value="1"/>
</dbReference>
<organism evidence="3 4">
    <name type="scientific">Massilia niabensis</name>
    <dbReference type="NCBI Taxonomy" id="544910"/>
    <lineage>
        <taxon>Bacteria</taxon>
        <taxon>Pseudomonadati</taxon>
        <taxon>Pseudomonadota</taxon>
        <taxon>Betaproteobacteria</taxon>
        <taxon>Burkholderiales</taxon>
        <taxon>Oxalobacteraceae</taxon>
        <taxon>Telluria group</taxon>
        <taxon>Massilia</taxon>
    </lineage>
</organism>
<protein>
    <submittedName>
        <fullName evidence="3">Heavy-metal-associated domain-containing protein</fullName>
    </submittedName>
</protein>
<accession>A0ABW0L1M2</accession>
<dbReference type="InterPro" id="IPR006121">
    <property type="entry name" value="HMA_dom"/>
</dbReference>
<dbReference type="InterPro" id="IPR036163">
    <property type="entry name" value="HMA_dom_sf"/>
</dbReference>
<evidence type="ECO:0000313" key="4">
    <source>
        <dbReference type="Proteomes" id="UP001596050"/>
    </source>
</evidence>
<keyword evidence="4" id="KW-1185">Reference proteome</keyword>
<dbReference type="EMBL" id="JBHSMU010000004">
    <property type="protein sequence ID" value="MFC5458873.1"/>
    <property type="molecule type" value="Genomic_DNA"/>
</dbReference>
<keyword evidence="1" id="KW-0479">Metal-binding</keyword>
<name>A0ABW0L1M2_9BURK</name>